<dbReference type="GO" id="GO:0000976">
    <property type="term" value="F:transcription cis-regulatory region binding"/>
    <property type="evidence" value="ECO:0007669"/>
    <property type="project" value="TreeGrafter"/>
</dbReference>
<dbReference type="Pfam" id="PF13407">
    <property type="entry name" value="Peripla_BP_4"/>
    <property type="match status" value="1"/>
</dbReference>
<dbReference type="EMBL" id="NMTQ01000009">
    <property type="protein sequence ID" value="PDX59799.1"/>
    <property type="molecule type" value="Genomic_DNA"/>
</dbReference>
<gene>
    <name evidence="5" type="ORF">CGS46_00255</name>
</gene>
<sequence>MNKKITIRDVAQAAGVSISTVHQALNDKPGVSDATREHIRMIADNLGYRPNKMASGLKRRTQHIAVLLPDESGHNRFYYPPLWQGVRDYLKSSEDLNVECREFRFPNEVDPASSGAVEQVRALLAEDKLDGLLTVGHLEALSRQEWQHVRDSGVAVVQVGFSNPQSAPLCSVQPNYEVIGRTMAELIFSHIPVFGSVVLCAGSPKWEQHARIVQGFEDYMQENGAQNRIYLDHSCYISPEAQASILHLLEKPDVAACCSVLSQSSVMLAQALQQCGKAGRIFAVGSDVFAENMTALQDKVLNNLVQKNPYAQGYLGIKTLVEYLVQGKAPEQNTIYVGSEVVFRSNAVMYDSGNFRGLLI</sequence>
<dbReference type="PROSITE" id="PS50932">
    <property type="entry name" value="HTH_LACI_2"/>
    <property type="match status" value="1"/>
</dbReference>
<evidence type="ECO:0000256" key="2">
    <source>
        <dbReference type="ARBA" id="ARBA00023125"/>
    </source>
</evidence>
<reference evidence="5 6" key="1">
    <citation type="journal article" date="2017" name="Front. Microbiol.">
        <title>New Insights into the Diversity of the Genus Faecalibacterium.</title>
        <authorList>
            <person name="Benevides L."/>
            <person name="Burman S."/>
            <person name="Martin R."/>
            <person name="Robert V."/>
            <person name="Thomas M."/>
            <person name="Miquel S."/>
            <person name="Chain F."/>
            <person name="Sokol H."/>
            <person name="Bermudez-Humaran L.G."/>
            <person name="Morrison M."/>
            <person name="Langella P."/>
            <person name="Azevedo V.A."/>
            <person name="Chatel J.M."/>
            <person name="Soares S."/>
        </authorList>
    </citation>
    <scope>NUCLEOTIDE SEQUENCE [LARGE SCALE GENOMIC DNA]</scope>
    <source>
        <strain evidence="6">CNCM I-4540</strain>
    </source>
</reference>
<organism evidence="5 6">
    <name type="scientific">Faecalibacterium langellae</name>
    <dbReference type="NCBI Taxonomy" id="3435293"/>
    <lineage>
        <taxon>Bacteria</taxon>
        <taxon>Bacillati</taxon>
        <taxon>Bacillota</taxon>
        <taxon>Clostridia</taxon>
        <taxon>Eubacteriales</taxon>
        <taxon>Oscillospiraceae</taxon>
        <taxon>Faecalibacterium</taxon>
    </lineage>
</organism>
<evidence type="ECO:0000313" key="6">
    <source>
        <dbReference type="Proteomes" id="UP000220752"/>
    </source>
</evidence>
<keyword evidence="1" id="KW-0805">Transcription regulation</keyword>
<evidence type="ECO:0000256" key="3">
    <source>
        <dbReference type="ARBA" id="ARBA00023163"/>
    </source>
</evidence>
<proteinExistence type="predicted"/>
<dbReference type="SMART" id="SM00354">
    <property type="entry name" value="HTH_LACI"/>
    <property type="match status" value="1"/>
</dbReference>
<keyword evidence="6" id="KW-1185">Reference proteome</keyword>
<protein>
    <submittedName>
        <fullName evidence="5">LacI family transcriptional regulator</fullName>
    </submittedName>
</protein>
<dbReference type="SUPFAM" id="SSF53822">
    <property type="entry name" value="Periplasmic binding protein-like I"/>
    <property type="match status" value="1"/>
</dbReference>
<dbReference type="Gene3D" id="3.40.50.2300">
    <property type="match status" value="2"/>
</dbReference>
<dbReference type="CDD" id="cd01392">
    <property type="entry name" value="HTH_LacI"/>
    <property type="match status" value="1"/>
</dbReference>
<dbReference type="InterPro" id="IPR010982">
    <property type="entry name" value="Lambda_DNA-bd_dom_sf"/>
</dbReference>
<dbReference type="SUPFAM" id="SSF47413">
    <property type="entry name" value="lambda repressor-like DNA-binding domains"/>
    <property type="match status" value="1"/>
</dbReference>
<dbReference type="PROSITE" id="PS00356">
    <property type="entry name" value="HTH_LACI_1"/>
    <property type="match status" value="1"/>
</dbReference>
<name>A0A2A6ZEL7_9FIRM</name>
<dbReference type="PANTHER" id="PTHR30146">
    <property type="entry name" value="LACI-RELATED TRANSCRIPTIONAL REPRESSOR"/>
    <property type="match status" value="1"/>
</dbReference>
<dbReference type="Proteomes" id="UP000220752">
    <property type="component" value="Unassembled WGS sequence"/>
</dbReference>
<dbReference type="Pfam" id="PF00356">
    <property type="entry name" value="LacI"/>
    <property type="match status" value="1"/>
</dbReference>
<dbReference type="GO" id="GO:0003700">
    <property type="term" value="F:DNA-binding transcription factor activity"/>
    <property type="evidence" value="ECO:0007669"/>
    <property type="project" value="TreeGrafter"/>
</dbReference>
<dbReference type="AlphaFoldDB" id="A0A2A6ZEL7"/>
<dbReference type="InterPro" id="IPR028082">
    <property type="entry name" value="Peripla_BP_I"/>
</dbReference>
<keyword evidence="3" id="KW-0804">Transcription</keyword>
<comment type="caution">
    <text evidence="5">The sequence shown here is derived from an EMBL/GenBank/DDBJ whole genome shotgun (WGS) entry which is preliminary data.</text>
</comment>
<keyword evidence="2" id="KW-0238">DNA-binding</keyword>
<evidence type="ECO:0000256" key="1">
    <source>
        <dbReference type="ARBA" id="ARBA00023015"/>
    </source>
</evidence>
<dbReference type="Gene3D" id="1.10.260.40">
    <property type="entry name" value="lambda repressor-like DNA-binding domains"/>
    <property type="match status" value="1"/>
</dbReference>
<accession>A0A2A6ZEL7</accession>
<dbReference type="PANTHER" id="PTHR30146:SF109">
    <property type="entry name" value="HTH-TYPE TRANSCRIPTIONAL REGULATOR GALS"/>
    <property type="match status" value="1"/>
</dbReference>
<dbReference type="InterPro" id="IPR025997">
    <property type="entry name" value="SBP_2_dom"/>
</dbReference>
<dbReference type="InterPro" id="IPR000843">
    <property type="entry name" value="HTH_LacI"/>
</dbReference>
<evidence type="ECO:0000313" key="5">
    <source>
        <dbReference type="EMBL" id="PDX59799.1"/>
    </source>
</evidence>
<evidence type="ECO:0000259" key="4">
    <source>
        <dbReference type="PROSITE" id="PS50932"/>
    </source>
</evidence>
<feature type="domain" description="HTH lacI-type" evidence="4">
    <location>
        <begin position="5"/>
        <end position="59"/>
    </location>
</feature>